<proteinExistence type="predicted"/>
<gene>
    <name evidence="2" type="ORF">AB6M95_13360</name>
</gene>
<organism evidence="2 3">
    <name type="scientific">Pseudodesulfovibrio karagichevae</name>
    <dbReference type="NCBI Taxonomy" id="3239305"/>
    <lineage>
        <taxon>Bacteria</taxon>
        <taxon>Pseudomonadati</taxon>
        <taxon>Thermodesulfobacteriota</taxon>
        <taxon>Desulfovibrionia</taxon>
        <taxon>Desulfovibrionales</taxon>
        <taxon>Desulfovibrionaceae</taxon>
    </lineage>
</organism>
<evidence type="ECO:0000313" key="2">
    <source>
        <dbReference type="EMBL" id="MEZ7197746.1"/>
    </source>
</evidence>
<comment type="caution">
    <text evidence="2">The sequence shown here is derived from an EMBL/GenBank/DDBJ whole genome shotgun (WGS) entry which is preliminary data.</text>
</comment>
<evidence type="ECO:0008006" key="4">
    <source>
        <dbReference type="Google" id="ProtNLM"/>
    </source>
</evidence>
<feature type="region of interest" description="Disordered" evidence="1">
    <location>
        <begin position="469"/>
        <end position="512"/>
    </location>
</feature>
<feature type="region of interest" description="Disordered" evidence="1">
    <location>
        <begin position="42"/>
        <end position="69"/>
    </location>
</feature>
<accession>A0ABV4K441</accession>
<dbReference type="Proteomes" id="UP001568698">
    <property type="component" value="Unassembled WGS sequence"/>
</dbReference>
<evidence type="ECO:0000256" key="1">
    <source>
        <dbReference type="SAM" id="MobiDB-lite"/>
    </source>
</evidence>
<reference evidence="2 3" key="1">
    <citation type="submission" date="2024-08" db="EMBL/GenBank/DDBJ databases">
        <title>Sulfate-reducing bacteria isolated from formation water of the oil field in Kazakhstan and description of Pseudodesulfovibrio sp.</title>
        <authorList>
            <person name="Bidzhieva S.K."/>
            <person name="Tourova T.P."/>
            <person name="Grouzdev D.S."/>
            <person name="Beletsky A.V."/>
            <person name="Sokolova D.S."/>
            <person name="Samigullina S.R."/>
            <person name="Poltaraus A.B."/>
            <person name="Avtukh A.N."/>
            <person name="Tereshina V.M."/>
            <person name="Zhaparov N.S."/>
            <person name="Mardanov A.V."/>
            <person name="Nazina T.N."/>
        </authorList>
    </citation>
    <scope>NUCLEOTIDE SEQUENCE [LARGE SCALE GENOMIC DNA]</scope>
    <source>
        <strain evidence="2 3">9FUS</strain>
    </source>
</reference>
<sequence>MYPTNAIVPSSDRANSFAVSSGEAHQNNLNLNYGARNCHEAARLSDSDTPQKPLRPWPFGNARADPDRPHAKRDWLRSELAEKFPGVRWITQGEKGAWAIREAFKQAICKVEGIENDDPYRNRDEFLSCGSRKSWGTLVQYKDAPPVVSPFSCGKTPCPRCYDRGKERTTKDIQSFMQGSAKALGISSFIRIVFTLPEPVEAIPTKGSNERTLLCDGLQKLTRKACGLRLRDGLAAYCSVHAVGSRDLYKDRFHFHVGLIPIASVRKKNGETVVQHCDPGRIPHDWIKARWLQILQKVFPTHDLEDTPVVHLTVDHFDQPRISGILGHHLKYDGRGFGNDFLKAPLAFDPATSRVVIEAEQGGFHITTMEQLARRWKWVRGERDYRTWGILSQRKKYAPIIGVEHVVEPEPEIETEERVTVVRKFGKVWDKKKGIVWKEDKHAFFKGEEITGVEWGRKGGAEWRVIQNSFPDRQDAKTQSSGGELKQVKQEHGGSIPSVLPPQAKKEGQCDE</sequence>
<evidence type="ECO:0000313" key="3">
    <source>
        <dbReference type="Proteomes" id="UP001568698"/>
    </source>
</evidence>
<dbReference type="EMBL" id="JBGLYH010000040">
    <property type="protein sequence ID" value="MEZ7197746.1"/>
    <property type="molecule type" value="Genomic_DNA"/>
</dbReference>
<keyword evidence="3" id="KW-1185">Reference proteome</keyword>
<name>A0ABV4K441_9BACT</name>
<dbReference type="RefSeq" id="WP_371387259.1">
    <property type="nucleotide sequence ID" value="NZ_JBGLYH010000040.1"/>
</dbReference>
<feature type="compositionally biased region" description="Polar residues" evidence="1">
    <location>
        <begin position="469"/>
        <end position="482"/>
    </location>
</feature>
<protein>
    <recommendedName>
        <fullName evidence="4">Replication protein</fullName>
    </recommendedName>
</protein>